<accession>A0AAV0UJG1</accession>
<keyword evidence="3 4" id="KW-0964">Secreted</keyword>
<sequence length="145" mass="15713">MRVTSVFRVTTAAAAALLLAGCTTQSVESKAASGNARFQSPDSTAPSVDRTSVARSLKSMEAAARAAPEERTVAATTADAKSIDSKLLGDMSHDKKHAEKVFSSWLRNGQDMHDIEKRLTTHDLVSKYRGVLDQYDSYCHEHVGE</sequence>
<feature type="signal peptide" evidence="4">
    <location>
        <begin position="1"/>
        <end position="24"/>
    </location>
</feature>
<reference evidence="6" key="1">
    <citation type="submission" date="2022-12" db="EMBL/GenBank/DDBJ databases">
        <authorList>
            <person name="Webb A."/>
        </authorList>
    </citation>
    <scope>NUCLEOTIDE SEQUENCE</scope>
    <source>
        <strain evidence="6">Hp1</strain>
    </source>
</reference>
<dbReference type="Gene3D" id="1.10.10.2460">
    <property type="match status" value="1"/>
</dbReference>
<gene>
    <name evidence="6" type="ORF">HBR001_LOCUS6683</name>
</gene>
<comment type="function">
    <text evidence="4">Effector that suppresses plant defense responses during pathogen infection.</text>
</comment>
<dbReference type="InterPro" id="IPR031825">
    <property type="entry name" value="RXLR"/>
</dbReference>
<evidence type="ECO:0000313" key="6">
    <source>
        <dbReference type="EMBL" id="CAI5736008.1"/>
    </source>
</evidence>
<name>A0AAV0UJG1_HYABA</name>
<comment type="caution">
    <text evidence="6">The sequence shown here is derived from an EMBL/GenBank/DDBJ whole genome shotgun (WGS) entry which is preliminary data.</text>
</comment>
<evidence type="ECO:0000256" key="2">
    <source>
        <dbReference type="ARBA" id="ARBA00010400"/>
    </source>
</evidence>
<dbReference type="PROSITE" id="PS51257">
    <property type="entry name" value="PROKAR_LIPOPROTEIN"/>
    <property type="match status" value="1"/>
</dbReference>
<evidence type="ECO:0000256" key="3">
    <source>
        <dbReference type="ARBA" id="ARBA00022525"/>
    </source>
</evidence>
<keyword evidence="4" id="KW-0732">Signal</keyword>
<evidence type="ECO:0000256" key="4">
    <source>
        <dbReference type="RuleBase" id="RU367124"/>
    </source>
</evidence>
<comment type="subcellular location">
    <subcellularLocation>
        <location evidence="1 4">Secreted</location>
    </subcellularLocation>
</comment>
<feature type="compositionally biased region" description="Polar residues" evidence="5">
    <location>
        <begin position="36"/>
        <end position="54"/>
    </location>
</feature>
<dbReference type="EMBL" id="CANTFL010001296">
    <property type="protein sequence ID" value="CAI5736008.1"/>
    <property type="molecule type" value="Genomic_DNA"/>
</dbReference>
<comment type="similarity">
    <text evidence="2 4">Belongs to the RxLR effector family.</text>
</comment>
<evidence type="ECO:0000256" key="1">
    <source>
        <dbReference type="ARBA" id="ARBA00004613"/>
    </source>
</evidence>
<keyword evidence="7" id="KW-1185">Reference proteome</keyword>
<evidence type="ECO:0000313" key="7">
    <source>
        <dbReference type="Proteomes" id="UP001162031"/>
    </source>
</evidence>
<evidence type="ECO:0000256" key="5">
    <source>
        <dbReference type="SAM" id="MobiDB-lite"/>
    </source>
</evidence>
<dbReference type="GO" id="GO:0005576">
    <property type="term" value="C:extracellular region"/>
    <property type="evidence" value="ECO:0007669"/>
    <property type="project" value="UniProtKB-SubCell"/>
</dbReference>
<proteinExistence type="inferred from homology"/>
<dbReference type="Pfam" id="PF16810">
    <property type="entry name" value="RXLR"/>
    <property type="match status" value="1"/>
</dbReference>
<dbReference type="Proteomes" id="UP001162031">
    <property type="component" value="Unassembled WGS sequence"/>
</dbReference>
<feature type="chain" id="PRO_5043106264" description="RxLR effector protein" evidence="4">
    <location>
        <begin position="25"/>
        <end position="145"/>
    </location>
</feature>
<organism evidence="6 7">
    <name type="scientific">Hyaloperonospora brassicae</name>
    <name type="common">Brassica downy mildew</name>
    <name type="synonym">Peronospora brassicae</name>
    <dbReference type="NCBI Taxonomy" id="162125"/>
    <lineage>
        <taxon>Eukaryota</taxon>
        <taxon>Sar</taxon>
        <taxon>Stramenopiles</taxon>
        <taxon>Oomycota</taxon>
        <taxon>Peronosporomycetes</taxon>
        <taxon>Peronosporales</taxon>
        <taxon>Peronosporaceae</taxon>
        <taxon>Hyaloperonospora</taxon>
    </lineage>
</organism>
<feature type="region of interest" description="Disordered" evidence="5">
    <location>
        <begin position="31"/>
        <end position="78"/>
    </location>
</feature>
<protein>
    <recommendedName>
        <fullName evidence="4">RxLR effector protein</fullName>
    </recommendedName>
</protein>
<dbReference type="AlphaFoldDB" id="A0AAV0UJG1"/>